<feature type="compositionally biased region" description="Basic residues" evidence="1">
    <location>
        <begin position="75"/>
        <end position="84"/>
    </location>
</feature>
<feature type="compositionally biased region" description="Low complexity" evidence="1">
    <location>
        <begin position="45"/>
        <end position="61"/>
    </location>
</feature>
<protein>
    <submittedName>
        <fullName evidence="2">Uncharacterized protein</fullName>
    </submittedName>
</protein>
<keyword evidence="3" id="KW-1185">Reference proteome</keyword>
<gene>
    <name evidence="2" type="ORF">JOF59_004449</name>
</gene>
<proteinExistence type="predicted"/>
<dbReference type="EMBL" id="JAGINS010000001">
    <property type="protein sequence ID" value="MBP2362049.1"/>
    <property type="molecule type" value="Genomic_DNA"/>
</dbReference>
<comment type="caution">
    <text evidence="2">The sequence shown here is derived from an EMBL/GenBank/DDBJ whole genome shotgun (WGS) entry which is preliminary data.</text>
</comment>
<reference evidence="2 3" key="1">
    <citation type="submission" date="2021-03" db="EMBL/GenBank/DDBJ databases">
        <title>Sequencing the genomes of 1000 actinobacteria strains.</title>
        <authorList>
            <person name="Klenk H.-P."/>
        </authorList>
    </citation>
    <scope>NUCLEOTIDE SEQUENCE [LARGE SCALE GENOMIC DNA]</scope>
    <source>
        <strain evidence="2 3">DSM 40843</strain>
    </source>
</reference>
<accession>A0ABS4VEI9</accession>
<evidence type="ECO:0000256" key="1">
    <source>
        <dbReference type="SAM" id="MobiDB-lite"/>
    </source>
</evidence>
<organism evidence="2 3">
    <name type="scientific">Streptomyces clavifer</name>
    <dbReference type="NCBI Taxonomy" id="68188"/>
    <lineage>
        <taxon>Bacteria</taxon>
        <taxon>Bacillati</taxon>
        <taxon>Actinomycetota</taxon>
        <taxon>Actinomycetes</taxon>
        <taxon>Kitasatosporales</taxon>
        <taxon>Streptomycetaceae</taxon>
        <taxon>Streptomyces</taxon>
    </lineage>
</organism>
<feature type="region of interest" description="Disordered" evidence="1">
    <location>
        <begin position="1"/>
        <end position="95"/>
    </location>
</feature>
<name>A0ABS4VEI9_9ACTN</name>
<sequence length="95" mass="9409">MSGSPAAAWLTPARRRVSEAGSAGGRDPDPSTPGVAELSERGGDVPRAPAAGPVAAVPDPGTSTPRPAEPGHAAACRRAHRHGPPRTGVTCTDSA</sequence>
<evidence type="ECO:0000313" key="2">
    <source>
        <dbReference type="EMBL" id="MBP2362049.1"/>
    </source>
</evidence>
<dbReference type="Proteomes" id="UP001519311">
    <property type="component" value="Unassembled WGS sequence"/>
</dbReference>
<evidence type="ECO:0000313" key="3">
    <source>
        <dbReference type="Proteomes" id="UP001519311"/>
    </source>
</evidence>